<keyword evidence="1" id="KW-0282">Flagellum</keyword>
<evidence type="ECO:0000313" key="2">
    <source>
        <dbReference type="Proteomes" id="UP000255326"/>
    </source>
</evidence>
<dbReference type="InterPro" id="IPR013367">
    <property type="entry name" value="Flagellar_put"/>
</dbReference>
<dbReference type="AlphaFoldDB" id="A0A370H075"/>
<keyword evidence="2" id="KW-1185">Reference proteome</keyword>
<dbReference type="NCBIfam" id="TIGR02530">
    <property type="entry name" value="flg_new"/>
    <property type="match status" value="1"/>
</dbReference>
<protein>
    <submittedName>
        <fullName evidence="1">Flagellar operon protein</fullName>
    </submittedName>
</protein>
<comment type="caution">
    <text evidence="1">The sequence shown here is derived from an EMBL/GenBank/DDBJ whole genome shotgun (WGS) entry which is preliminary data.</text>
</comment>
<accession>A0A370H075</accession>
<dbReference type="EMBL" id="QQAY01000001">
    <property type="protein sequence ID" value="RDI47453.1"/>
    <property type="molecule type" value="Genomic_DNA"/>
</dbReference>
<dbReference type="OrthoDB" id="165650at2"/>
<keyword evidence="1" id="KW-0969">Cilium</keyword>
<organism evidence="1 2">
    <name type="scientific">Falsibacillus pallidus</name>
    <dbReference type="NCBI Taxonomy" id="493781"/>
    <lineage>
        <taxon>Bacteria</taxon>
        <taxon>Bacillati</taxon>
        <taxon>Bacillota</taxon>
        <taxon>Bacilli</taxon>
        <taxon>Bacillales</taxon>
        <taxon>Bacillaceae</taxon>
        <taxon>Falsibacillus</taxon>
    </lineage>
</organism>
<evidence type="ECO:0000313" key="1">
    <source>
        <dbReference type="EMBL" id="RDI47453.1"/>
    </source>
</evidence>
<gene>
    <name evidence="1" type="ORF">DFR59_101108</name>
</gene>
<keyword evidence="1" id="KW-0966">Cell projection</keyword>
<proteinExistence type="predicted"/>
<dbReference type="Pfam" id="PF12611">
    <property type="entry name" value="Flagellar_put"/>
    <property type="match status" value="1"/>
</dbReference>
<dbReference type="Proteomes" id="UP000255326">
    <property type="component" value="Unassembled WGS sequence"/>
</dbReference>
<dbReference type="RefSeq" id="WP_114743676.1">
    <property type="nucleotide sequence ID" value="NZ_QQAY01000001.1"/>
</dbReference>
<reference evidence="1 2" key="1">
    <citation type="submission" date="2018-07" db="EMBL/GenBank/DDBJ databases">
        <title>Genomic Encyclopedia of Type Strains, Phase IV (KMG-IV): sequencing the most valuable type-strain genomes for metagenomic binning, comparative biology and taxonomic classification.</title>
        <authorList>
            <person name="Goeker M."/>
        </authorList>
    </citation>
    <scope>NUCLEOTIDE SEQUENCE [LARGE SCALE GENOMIC DNA]</scope>
    <source>
        <strain evidence="1 2">DSM 25281</strain>
    </source>
</reference>
<sequence length="130" mass="14666">MDRKFIQGLPSQPITSTVNRLPKQQMPSNGMFKQQLQTMIDSHKNELTISKHAGQRLQMRGIEIPTNQWREINQKVQEAKQKGVTDSLVILPNAALIVSAKNKTVITAMTRQEAQSQIFTNINGTILIDK</sequence>
<name>A0A370H075_9BACI</name>